<dbReference type="InterPro" id="IPR020069">
    <property type="entry name" value="Ribosomal_bL9_C"/>
</dbReference>
<organism evidence="9 10">
    <name type="scientific">Candidatus Uhrbacteria bacterium RIFOXYB2_FULL_57_15</name>
    <dbReference type="NCBI Taxonomy" id="1802422"/>
    <lineage>
        <taxon>Bacteria</taxon>
        <taxon>Candidatus Uhriibacteriota</taxon>
    </lineage>
</organism>
<dbReference type="GO" id="GO:0005840">
    <property type="term" value="C:ribosome"/>
    <property type="evidence" value="ECO:0007669"/>
    <property type="project" value="UniProtKB-KW"/>
</dbReference>
<evidence type="ECO:0000256" key="2">
    <source>
        <dbReference type="ARBA" id="ARBA00022730"/>
    </source>
</evidence>
<dbReference type="PANTHER" id="PTHR21368">
    <property type="entry name" value="50S RIBOSOMAL PROTEIN L9"/>
    <property type="match status" value="1"/>
</dbReference>
<sequence length="146" mass="16024">MKVILMTDVKALGRRGEVVNVSDGYALNFLFPQNLAVQATAQAIQRMRDQDAKVVRMSKKDETEARKLAARLDGFELMLQEKASDGGIFFASVNAKSVASALKKAGFGITADQIDMRPMKEPGEREVTVNFPNGFEATVKIIVESK</sequence>
<dbReference type="InterPro" id="IPR020594">
    <property type="entry name" value="Ribosomal_bL9_bac/chp"/>
</dbReference>
<dbReference type="Gene3D" id="3.40.5.10">
    <property type="entry name" value="Ribosomal protein L9, N-terminal domain"/>
    <property type="match status" value="1"/>
</dbReference>
<dbReference type="InterPro" id="IPR009027">
    <property type="entry name" value="Ribosomal_bL9/RNase_H1_N"/>
</dbReference>
<accession>A0A1F7W8H2</accession>
<feature type="domain" description="Ribosomal protein L9" evidence="8">
    <location>
        <begin position="13"/>
        <end position="40"/>
    </location>
</feature>
<evidence type="ECO:0000256" key="5">
    <source>
        <dbReference type="ARBA" id="ARBA00023274"/>
    </source>
</evidence>
<keyword evidence="2 7" id="KW-0699">rRNA-binding</keyword>
<dbReference type="AlphaFoldDB" id="A0A1F7W8H2"/>
<dbReference type="SUPFAM" id="SSF55658">
    <property type="entry name" value="L9 N-domain-like"/>
    <property type="match status" value="1"/>
</dbReference>
<dbReference type="GO" id="GO:0003735">
    <property type="term" value="F:structural constituent of ribosome"/>
    <property type="evidence" value="ECO:0007669"/>
    <property type="project" value="InterPro"/>
</dbReference>
<reference evidence="9 10" key="1">
    <citation type="journal article" date="2016" name="Nat. Commun.">
        <title>Thousands of microbial genomes shed light on interconnected biogeochemical processes in an aquifer system.</title>
        <authorList>
            <person name="Anantharaman K."/>
            <person name="Brown C.T."/>
            <person name="Hug L.A."/>
            <person name="Sharon I."/>
            <person name="Castelle C.J."/>
            <person name="Probst A.J."/>
            <person name="Thomas B.C."/>
            <person name="Singh A."/>
            <person name="Wilkins M.J."/>
            <person name="Karaoz U."/>
            <person name="Brodie E.L."/>
            <person name="Williams K.H."/>
            <person name="Hubbard S.S."/>
            <person name="Banfield J.F."/>
        </authorList>
    </citation>
    <scope>NUCLEOTIDE SEQUENCE [LARGE SCALE GENOMIC DNA]</scope>
</reference>
<evidence type="ECO:0000256" key="1">
    <source>
        <dbReference type="ARBA" id="ARBA00010605"/>
    </source>
</evidence>
<name>A0A1F7W8H2_9BACT</name>
<dbReference type="EMBL" id="MGFE01000010">
    <property type="protein sequence ID" value="OGL99103.1"/>
    <property type="molecule type" value="Genomic_DNA"/>
</dbReference>
<evidence type="ECO:0000256" key="6">
    <source>
        <dbReference type="ARBA" id="ARBA00035292"/>
    </source>
</evidence>
<dbReference type="Pfam" id="PF01281">
    <property type="entry name" value="Ribosomal_L9_N"/>
    <property type="match status" value="1"/>
</dbReference>
<dbReference type="GO" id="GO:1990904">
    <property type="term" value="C:ribonucleoprotein complex"/>
    <property type="evidence" value="ECO:0007669"/>
    <property type="project" value="UniProtKB-KW"/>
</dbReference>
<dbReference type="Gene3D" id="3.10.430.100">
    <property type="entry name" value="Ribosomal protein L9, C-terminal domain"/>
    <property type="match status" value="1"/>
</dbReference>
<evidence type="ECO:0000313" key="10">
    <source>
        <dbReference type="Proteomes" id="UP000176501"/>
    </source>
</evidence>
<dbReference type="HAMAP" id="MF_00503">
    <property type="entry name" value="Ribosomal_bL9"/>
    <property type="match status" value="1"/>
</dbReference>
<keyword evidence="4 7" id="KW-0689">Ribosomal protein</keyword>
<dbReference type="GO" id="GO:0019843">
    <property type="term" value="F:rRNA binding"/>
    <property type="evidence" value="ECO:0007669"/>
    <property type="project" value="UniProtKB-UniRule"/>
</dbReference>
<dbReference type="PROSITE" id="PS00651">
    <property type="entry name" value="RIBOSOMAL_L9"/>
    <property type="match status" value="1"/>
</dbReference>
<comment type="caution">
    <text evidence="9">The sequence shown here is derived from an EMBL/GenBank/DDBJ whole genome shotgun (WGS) entry which is preliminary data.</text>
</comment>
<gene>
    <name evidence="7" type="primary">rplI</name>
    <name evidence="9" type="ORF">A2304_04540</name>
</gene>
<dbReference type="InterPro" id="IPR020070">
    <property type="entry name" value="Ribosomal_bL9_N"/>
</dbReference>
<dbReference type="InterPro" id="IPR000244">
    <property type="entry name" value="Ribosomal_bL9"/>
</dbReference>
<evidence type="ECO:0000256" key="4">
    <source>
        <dbReference type="ARBA" id="ARBA00022980"/>
    </source>
</evidence>
<dbReference type="SUPFAM" id="SSF55653">
    <property type="entry name" value="Ribosomal protein L9 C-domain"/>
    <property type="match status" value="1"/>
</dbReference>
<comment type="function">
    <text evidence="7">Binds to the 23S rRNA.</text>
</comment>
<evidence type="ECO:0000256" key="7">
    <source>
        <dbReference type="HAMAP-Rule" id="MF_00503"/>
    </source>
</evidence>
<proteinExistence type="inferred from homology"/>
<evidence type="ECO:0000259" key="8">
    <source>
        <dbReference type="PROSITE" id="PS00651"/>
    </source>
</evidence>
<dbReference type="NCBIfam" id="TIGR00158">
    <property type="entry name" value="L9"/>
    <property type="match status" value="1"/>
</dbReference>
<dbReference type="Pfam" id="PF03948">
    <property type="entry name" value="Ribosomal_L9_C"/>
    <property type="match status" value="1"/>
</dbReference>
<keyword evidence="3 7" id="KW-0694">RNA-binding</keyword>
<dbReference type="InterPro" id="IPR036935">
    <property type="entry name" value="Ribosomal_bL9_N_sf"/>
</dbReference>
<protein>
    <recommendedName>
        <fullName evidence="6 7">Large ribosomal subunit protein bL9</fullName>
    </recommendedName>
</protein>
<evidence type="ECO:0000313" key="9">
    <source>
        <dbReference type="EMBL" id="OGL99103.1"/>
    </source>
</evidence>
<dbReference type="Proteomes" id="UP000176501">
    <property type="component" value="Unassembled WGS sequence"/>
</dbReference>
<dbReference type="InterPro" id="IPR036791">
    <property type="entry name" value="Ribosomal_bL9_C_sf"/>
</dbReference>
<comment type="similarity">
    <text evidence="1 7">Belongs to the bacterial ribosomal protein bL9 family.</text>
</comment>
<dbReference type="GO" id="GO:0006412">
    <property type="term" value="P:translation"/>
    <property type="evidence" value="ECO:0007669"/>
    <property type="project" value="UniProtKB-UniRule"/>
</dbReference>
<keyword evidence="5 7" id="KW-0687">Ribonucleoprotein</keyword>
<evidence type="ECO:0000256" key="3">
    <source>
        <dbReference type="ARBA" id="ARBA00022884"/>
    </source>
</evidence>